<dbReference type="AlphaFoldDB" id="A0AAN1FHF5"/>
<dbReference type="InterPro" id="IPR029033">
    <property type="entry name" value="His_PPase_superfam"/>
</dbReference>
<dbReference type="RefSeq" id="WP_088877139.1">
    <property type="nucleotide sequence ID" value="NZ_CP018308.1"/>
</dbReference>
<feature type="site" description="Transition state stabilizer" evidence="1">
    <location>
        <position position="149"/>
    </location>
</feature>
<sequence>MQNILLMRHGKVSAPPALYGVTDVEVAKNTNLDIVSALGATQIDIQNIYSSPLKRCATLAQMVSQTMNIDVAHVDELAEMNFGTFDGVPFDKMSKQDWLSVEPFWSDPVNHPLPQAESLSQFRARVLHGWHSLLALLSQPNKTTLVVAHGGVIRLILAEVLGLDWANPKLYSTLDIGNASITHLQFNSEFPAHVKVKMVGASLHSFKL</sequence>
<dbReference type="PANTHER" id="PTHR48100">
    <property type="entry name" value="BROAD-SPECIFICITY PHOSPHATASE YOR283W-RELATED"/>
    <property type="match status" value="1"/>
</dbReference>
<dbReference type="Proteomes" id="UP000197092">
    <property type="component" value="Chromosome 1"/>
</dbReference>
<dbReference type="InterPro" id="IPR050275">
    <property type="entry name" value="PGM_Phosphatase"/>
</dbReference>
<dbReference type="InterPro" id="IPR013078">
    <property type="entry name" value="His_Pase_superF_clade-1"/>
</dbReference>
<evidence type="ECO:0008006" key="4">
    <source>
        <dbReference type="Google" id="ProtNLM"/>
    </source>
</evidence>
<protein>
    <recommendedName>
        <fullName evidence="4">Alpha-ribazole phosphatase</fullName>
    </recommendedName>
</protein>
<dbReference type="SMART" id="SM00855">
    <property type="entry name" value="PGAM"/>
    <property type="match status" value="1"/>
</dbReference>
<dbReference type="Gene3D" id="3.40.50.1240">
    <property type="entry name" value="Phosphoglycerate mutase-like"/>
    <property type="match status" value="1"/>
</dbReference>
<dbReference type="KEGG" id="vsh:BSZ05_13285"/>
<accession>A0AAN1FHF5</accession>
<dbReference type="Pfam" id="PF00300">
    <property type="entry name" value="His_Phos_1"/>
    <property type="match status" value="1"/>
</dbReference>
<dbReference type="GO" id="GO:0005737">
    <property type="term" value="C:cytoplasm"/>
    <property type="evidence" value="ECO:0007669"/>
    <property type="project" value="TreeGrafter"/>
</dbReference>
<dbReference type="GO" id="GO:0016791">
    <property type="term" value="F:phosphatase activity"/>
    <property type="evidence" value="ECO:0007669"/>
    <property type="project" value="TreeGrafter"/>
</dbReference>
<reference evidence="3" key="1">
    <citation type="submission" date="2016-12" db="EMBL/GenBank/DDBJ databases">
        <title>Comparative genomic analysis reveals the diversity, evolution, and environmental adaptation strategies of the genus Vibrio.</title>
        <authorList>
            <person name="Lin H."/>
            <person name="Wang X."/>
            <person name="Zhang X.-H."/>
        </authorList>
    </citation>
    <scope>NUCLEOTIDE SEQUENCE [LARGE SCALE GENOMIC DNA]</scope>
    <source>
        <strain evidence="3">QT6D1</strain>
    </source>
</reference>
<organism evidence="2 3">
    <name type="scientific">Vibrio mediterranei</name>
    <dbReference type="NCBI Taxonomy" id="689"/>
    <lineage>
        <taxon>Bacteria</taxon>
        <taxon>Pseudomonadati</taxon>
        <taxon>Pseudomonadota</taxon>
        <taxon>Gammaproteobacteria</taxon>
        <taxon>Vibrionales</taxon>
        <taxon>Vibrionaceae</taxon>
        <taxon>Vibrio</taxon>
    </lineage>
</organism>
<dbReference type="EMBL" id="CP018308">
    <property type="protein sequence ID" value="ASI90677.1"/>
    <property type="molecule type" value="Genomic_DNA"/>
</dbReference>
<proteinExistence type="predicted"/>
<gene>
    <name evidence="2" type="ORF">BSZ05_13285</name>
</gene>
<evidence type="ECO:0000256" key="1">
    <source>
        <dbReference type="PIRSR" id="PIRSR613078-3"/>
    </source>
</evidence>
<name>A0AAN1FHF5_9VIBR</name>
<evidence type="ECO:0000313" key="3">
    <source>
        <dbReference type="Proteomes" id="UP000197092"/>
    </source>
</evidence>
<dbReference type="CDD" id="cd07067">
    <property type="entry name" value="HP_PGM_like"/>
    <property type="match status" value="1"/>
</dbReference>
<evidence type="ECO:0000313" key="2">
    <source>
        <dbReference type="EMBL" id="ASI90677.1"/>
    </source>
</evidence>
<dbReference type="SUPFAM" id="SSF53254">
    <property type="entry name" value="Phosphoglycerate mutase-like"/>
    <property type="match status" value="1"/>
</dbReference>
<dbReference type="PANTHER" id="PTHR48100:SF1">
    <property type="entry name" value="HISTIDINE PHOSPHATASE FAMILY PROTEIN-RELATED"/>
    <property type="match status" value="1"/>
</dbReference>